<evidence type="ECO:0000313" key="3">
    <source>
        <dbReference type="EMBL" id="MBS5333575.1"/>
    </source>
</evidence>
<dbReference type="Proteomes" id="UP000759273">
    <property type="component" value="Unassembled WGS sequence"/>
</dbReference>
<dbReference type="PANTHER" id="PTHR43185">
    <property type="entry name" value="FERROUS IRON TRANSPORT PROTEIN B"/>
    <property type="match status" value="1"/>
</dbReference>
<keyword evidence="1" id="KW-1133">Transmembrane helix</keyword>
<dbReference type="Pfam" id="PF07670">
    <property type="entry name" value="Gate"/>
    <property type="match status" value="1"/>
</dbReference>
<sequence length="151" mass="16384">MSIVFYLLSYPWGGGDSLLTQIGAVISPVTEFFGMTWQMFIAYLSSMLTKESLLGVINALYSNSDVAAAAFNAKSVGVSESLSVLLPQVISKAQALGFIMAIVFNVPCTMTAAATYRENHSAKWIVLSIGYYVAFSLAISCVFYHIGLLIW</sequence>
<dbReference type="GO" id="GO:0005886">
    <property type="term" value="C:plasma membrane"/>
    <property type="evidence" value="ECO:0007669"/>
    <property type="project" value="TreeGrafter"/>
</dbReference>
<protein>
    <recommendedName>
        <fullName evidence="2">Nucleoside transporter/FeoB GTPase Gate domain-containing protein</fullName>
    </recommendedName>
</protein>
<feature type="transmembrane region" description="Helical" evidence="1">
    <location>
        <begin position="95"/>
        <end position="117"/>
    </location>
</feature>
<dbReference type="AlphaFoldDB" id="A0A943HLV8"/>
<name>A0A943HLV8_9FIRM</name>
<dbReference type="GO" id="GO:0015093">
    <property type="term" value="F:ferrous iron transmembrane transporter activity"/>
    <property type="evidence" value="ECO:0007669"/>
    <property type="project" value="TreeGrafter"/>
</dbReference>
<keyword evidence="1" id="KW-0472">Membrane</keyword>
<keyword evidence="1" id="KW-0812">Transmembrane</keyword>
<reference evidence="3" key="1">
    <citation type="submission" date="2021-02" db="EMBL/GenBank/DDBJ databases">
        <title>Infant gut strain persistence is associated with maternal origin, phylogeny, and functional potential including surface adhesion and iron acquisition.</title>
        <authorList>
            <person name="Lou Y.C."/>
        </authorList>
    </citation>
    <scope>NUCLEOTIDE SEQUENCE</scope>
    <source>
        <strain evidence="3">L3_101_000M1_dasL3_101_000M1_concoct_87</strain>
    </source>
</reference>
<gene>
    <name evidence="3" type="ORF">KHY36_13745</name>
</gene>
<accession>A0A943HLV8</accession>
<evidence type="ECO:0000313" key="4">
    <source>
        <dbReference type="Proteomes" id="UP000759273"/>
    </source>
</evidence>
<dbReference type="PANTHER" id="PTHR43185:SF1">
    <property type="entry name" value="FE(2+) TRANSPORTER FEOB"/>
    <property type="match status" value="1"/>
</dbReference>
<dbReference type="InterPro" id="IPR011642">
    <property type="entry name" value="Gate_dom"/>
</dbReference>
<dbReference type="InterPro" id="IPR050860">
    <property type="entry name" value="FeoB_GTPase"/>
</dbReference>
<feature type="transmembrane region" description="Helical" evidence="1">
    <location>
        <begin position="129"/>
        <end position="150"/>
    </location>
</feature>
<evidence type="ECO:0000259" key="2">
    <source>
        <dbReference type="Pfam" id="PF07670"/>
    </source>
</evidence>
<proteinExistence type="predicted"/>
<comment type="caution">
    <text evidence="3">The sequence shown here is derived from an EMBL/GenBank/DDBJ whole genome shotgun (WGS) entry which is preliminary data.</text>
</comment>
<feature type="domain" description="Nucleoside transporter/FeoB GTPase Gate" evidence="2">
    <location>
        <begin position="2"/>
        <end position="117"/>
    </location>
</feature>
<organism evidence="3 4">
    <name type="scientific">Subdoligranulum variabile</name>
    <dbReference type="NCBI Taxonomy" id="214851"/>
    <lineage>
        <taxon>Bacteria</taxon>
        <taxon>Bacillati</taxon>
        <taxon>Bacillota</taxon>
        <taxon>Clostridia</taxon>
        <taxon>Eubacteriales</taxon>
        <taxon>Oscillospiraceae</taxon>
        <taxon>Subdoligranulum</taxon>
    </lineage>
</organism>
<dbReference type="EMBL" id="JAGZGG010000047">
    <property type="protein sequence ID" value="MBS5333575.1"/>
    <property type="molecule type" value="Genomic_DNA"/>
</dbReference>
<evidence type="ECO:0000256" key="1">
    <source>
        <dbReference type="SAM" id="Phobius"/>
    </source>
</evidence>